<reference evidence="2" key="1">
    <citation type="submission" date="2016-10" db="EMBL/GenBank/DDBJ databases">
        <authorList>
            <person name="Varghese N."/>
            <person name="Submissions S."/>
        </authorList>
    </citation>
    <scope>NUCLEOTIDE SEQUENCE [LARGE SCALE GENOMIC DNA]</scope>
    <source>
        <strain evidence="2">NRRL B-51270</strain>
    </source>
</reference>
<sequence length="172" mass="19179">MNINDSKVKNLVDWLRDAHAMEQQAETMLKAQSERLEHYPQLRARIEEHITETQGQRQLLEKCLARFDASPSTVKDLGGKLMAFGQGIGGSIMSDEVVKGAAMGYVFENLEIASYTVLIAAAKDVGDVETQQACERILEQEVAMAQWLRDHLPEVVHAFLARDADPDAVAKR</sequence>
<dbReference type="SUPFAM" id="SSF47240">
    <property type="entry name" value="Ferritin-like"/>
    <property type="match status" value="1"/>
</dbReference>
<dbReference type="InterPro" id="IPR012347">
    <property type="entry name" value="Ferritin-like"/>
</dbReference>
<dbReference type="Proteomes" id="UP000243207">
    <property type="component" value="Chromosome I"/>
</dbReference>
<dbReference type="InterPro" id="IPR009078">
    <property type="entry name" value="Ferritin-like_SF"/>
</dbReference>
<keyword evidence="2" id="KW-1185">Reference proteome</keyword>
<gene>
    <name evidence="1" type="ORF">SAMN05216421_2045</name>
</gene>
<evidence type="ECO:0000313" key="2">
    <source>
        <dbReference type="Proteomes" id="UP000243207"/>
    </source>
</evidence>
<dbReference type="AlphaFoldDB" id="A0A1H1UGZ7"/>
<proteinExistence type="predicted"/>
<name>A0A1H1UGZ7_9GAMM</name>
<organism evidence="1 2">
    <name type="scientific">Halopseudomonas xinjiangensis</name>
    <dbReference type="NCBI Taxonomy" id="487184"/>
    <lineage>
        <taxon>Bacteria</taxon>
        <taxon>Pseudomonadati</taxon>
        <taxon>Pseudomonadota</taxon>
        <taxon>Gammaproteobacteria</taxon>
        <taxon>Pseudomonadales</taxon>
        <taxon>Pseudomonadaceae</taxon>
        <taxon>Halopseudomonas</taxon>
    </lineage>
</organism>
<dbReference type="EMBL" id="LT629736">
    <property type="protein sequence ID" value="SDS71466.1"/>
    <property type="molecule type" value="Genomic_DNA"/>
</dbReference>
<dbReference type="STRING" id="487184.SAMN05216421_2045"/>
<dbReference type="Pfam" id="PF05974">
    <property type="entry name" value="DUF892"/>
    <property type="match status" value="1"/>
</dbReference>
<dbReference type="RefSeq" id="WP_093394092.1">
    <property type="nucleotide sequence ID" value="NZ_LT629736.1"/>
</dbReference>
<accession>A0A1H1UGZ7</accession>
<dbReference type="InterPro" id="IPR010287">
    <property type="entry name" value="DUF892_YciF-like"/>
</dbReference>
<protein>
    <submittedName>
        <fullName evidence="1">Ferritin-like metal-binding protein YciE</fullName>
    </submittedName>
</protein>
<evidence type="ECO:0000313" key="1">
    <source>
        <dbReference type="EMBL" id="SDS71466.1"/>
    </source>
</evidence>
<dbReference type="OrthoDB" id="7273732at2"/>
<dbReference type="CDD" id="cd00657">
    <property type="entry name" value="Ferritin_like"/>
    <property type="match status" value="1"/>
</dbReference>
<dbReference type="Gene3D" id="1.20.1260.10">
    <property type="match status" value="1"/>
</dbReference>